<keyword evidence="3" id="KW-1185">Reference proteome</keyword>
<feature type="region of interest" description="Disordered" evidence="1">
    <location>
        <begin position="1071"/>
        <end position="1117"/>
    </location>
</feature>
<feature type="compositionally biased region" description="Basic and acidic residues" evidence="1">
    <location>
        <begin position="862"/>
        <end position="873"/>
    </location>
</feature>
<feature type="compositionally biased region" description="Basic residues" evidence="1">
    <location>
        <begin position="480"/>
        <end position="492"/>
    </location>
</feature>
<feature type="compositionally biased region" description="Basic and acidic residues" evidence="1">
    <location>
        <begin position="560"/>
        <end position="571"/>
    </location>
</feature>
<organism evidence="2 3">
    <name type="scientific">Neonectria ditissima</name>
    <dbReference type="NCBI Taxonomy" id="78410"/>
    <lineage>
        <taxon>Eukaryota</taxon>
        <taxon>Fungi</taxon>
        <taxon>Dikarya</taxon>
        <taxon>Ascomycota</taxon>
        <taxon>Pezizomycotina</taxon>
        <taxon>Sordariomycetes</taxon>
        <taxon>Hypocreomycetidae</taxon>
        <taxon>Hypocreales</taxon>
        <taxon>Nectriaceae</taxon>
        <taxon>Neonectria</taxon>
    </lineage>
</organism>
<feature type="compositionally biased region" description="Pro residues" evidence="1">
    <location>
        <begin position="129"/>
        <end position="141"/>
    </location>
</feature>
<sequence length="1117" mass="128409">MGDVYRDTRVYRETDRDRDSSSDDERYRSTTVRRYKVAPSSSDRYERSERLTEIDDDHRSRVSNYGRSSGDLFEPERRRSGDRPRSAFDAYAGDRSRGGYYEPERDRKGPPRDARSFVYDKEPPRETYLPPPPPPPPPPAGPRVTTYETKEVERVEDWDRRSRFDAPPFEDDVKFEKRIERRDDGDYRVEKRVEEHVDDRDGCEVERYRKETEYYSPVDPPPIPPPVIIRQRAPEPQKIIVQEAPPPPPVVIPRQDPGIVVIREKEQPRELVRRDPQEEEYYYRHERRDVGGYRGERDYAMERYDRRRHDHRDHHHYSDDEDYYVRRTVIRRREQRSESPNHKRHLAEGALAGAGITALINSRRDDYGDLPENRGRKVIAGAALGALGTEALRRAHSAYEDRWHDDDESPDRHSRLKKGLGIAAIALAAAGATKYYQSNKIEKEEAHRGRSRNRSRNRAYSDDGYSRSRSRSVRSVRSVKSTKSRKGSRRRSLSTVAKTAIGTAATASLVKHLRNKSKSQSRSRSRSRSRSKSRLRRGVELAGAAAAAGVAGKVLKNRHDKKEKEKERDYSSSDDDEYYRRRGSRSRSRSRSMARSIRSERGTDPELGLVEYGNDPLEPPRPASRGYESEAEDRRRRRRRRPNRDSSRSPSASDQDHERKRSKSRLRDMAAAGAAAIGIKEYKDKKDREKREQRSRERRAERERERERERDRDRDRDREGESSRGRDRDDRDRDRDRGHRSKSRDLDGRPYVDRDFDDRRTQSPPMASGGAYYPPYPTDSAPGPGGGGFASYPNPPNDFQPYVPQDYMGYAPPPPGGPPTSSRAPPSNFQPPPPPPPGPPPSGSRIPPDQVSESPQGLPGSREIDEGAFHRTFETASGDTEPETNSQPDGMIPEEAQSSAKSVIFIPMSPRSEMTMERHHRDQLEAAKVEEARRRAEQKTSDKEHGLVPFRPRRRRRQSTSSTSSSSSDDSNADRKLRSRDDDSSSDGTVEVLPNRFDRDGEPLEGRSATHHRWSSRRRDLEYRPPHPGDWNVRGAWQAAGTEGEMIEQLMRNVTGVLEGKKSWIGALGDVLGGLEGSRRPETIKGKGKGKVRSKDEVDEDEDDEDQRPRKGRRRRR</sequence>
<name>A0A0N8H7U7_9HYPO</name>
<evidence type="ECO:0000313" key="3">
    <source>
        <dbReference type="Proteomes" id="UP000050424"/>
    </source>
</evidence>
<evidence type="ECO:0000313" key="2">
    <source>
        <dbReference type="EMBL" id="KPM42764.1"/>
    </source>
</evidence>
<gene>
    <name evidence="2" type="ORF">AK830_g3829</name>
</gene>
<feature type="compositionally biased region" description="Basic and acidic residues" evidence="1">
    <location>
        <begin position="1017"/>
        <end position="1027"/>
    </location>
</feature>
<dbReference type="PANTHER" id="PTHR35487">
    <property type="entry name" value="DUF3824 DOMAIN-CONTAINING PROTEIN"/>
    <property type="match status" value="1"/>
</dbReference>
<feature type="compositionally biased region" description="Low complexity" evidence="1">
    <location>
        <begin position="959"/>
        <end position="970"/>
    </location>
</feature>
<evidence type="ECO:0008006" key="4">
    <source>
        <dbReference type="Google" id="ProtNLM"/>
    </source>
</evidence>
<evidence type="ECO:0000256" key="1">
    <source>
        <dbReference type="SAM" id="MobiDB-lite"/>
    </source>
</evidence>
<dbReference type="AlphaFoldDB" id="A0A0N8H7U7"/>
<dbReference type="Proteomes" id="UP000050424">
    <property type="component" value="Unassembled WGS sequence"/>
</dbReference>
<comment type="caution">
    <text evidence="2">The sequence shown here is derived from an EMBL/GenBank/DDBJ whole genome shotgun (WGS) entry which is preliminary data.</text>
</comment>
<feature type="compositionally biased region" description="Basic and acidic residues" evidence="1">
    <location>
        <begin position="680"/>
        <end position="761"/>
    </location>
</feature>
<feature type="compositionally biased region" description="Basic residues" evidence="1">
    <location>
        <begin position="581"/>
        <end position="592"/>
    </location>
</feature>
<feature type="compositionally biased region" description="Low complexity" evidence="1">
    <location>
        <begin position="540"/>
        <end position="554"/>
    </location>
</feature>
<feature type="compositionally biased region" description="Low complexity" evidence="1">
    <location>
        <begin position="670"/>
        <end position="679"/>
    </location>
</feature>
<feature type="compositionally biased region" description="Basic and acidic residues" evidence="1">
    <location>
        <begin position="43"/>
        <end position="60"/>
    </location>
</feature>
<protein>
    <recommendedName>
        <fullName evidence="4">DUF3824 domain-containing protein</fullName>
    </recommendedName>
</protein>
<feature type="compositionally biased region" description="Basic and acidic residues" evidence="1">
    <location>
        <begin position="292"/>
        <end position="307"/>
    </location>
</feature>
<feature type="compositionally biased region" description="Acidic residues" evidence="1">
    <location>
        <begin position="1097"/>
        <end position="1106"/>
    </location>
</feature>
<feature type="region of interest" description="Disordered" evidence="1">
    <location>
        <begin position="441"/>
        <end position="1034"/>
    </location>
</feature>
<dbReference type="EMBL" id="LKCW01000043">
    <property type="protein sequence ID" value="KPM42764.1"/>
    <property type="molecule type" value="Genomic_DNA"/>
</dbReference>
<feature type="compositionally biased region" description="Basic and acidic residues" evidence="1">
    <location>
        <begin position="1"/>
        <end position="28"/>
    </location>
</feature>
<feature type="compositionally biased region" description="Basic and acidic residues" evidence="1">
    <location>
        <begin position="972"/>
        <end position="983"/>
    </location>
</feature>
<feature type="compositionally biased region" description="Basic and acidic residues" evidence="1">
    <location>
        <begin position="74"/>
        <end position="125"/>
    </location>
</feature>
<dbReference type="STRING" id="78410.A0A0N8H7U7"/>
<feature type="compositionally biased region" description="Basic residues" evidence="1">
    <location>
        <begin position="511"/>
        <end position="536"/>
    </location>
</feature>
<proteinExistence type="predicted"/>
<feature type="compositionally biased region" description="Basic and acidic residues" evidence="1">
    <location>
        <begin position="996"/>
        <end position="1005"/>
    </location>
</feature>
<feature type="region of interest" description="Disordered" evidence="1">
    <location>
        <begin position="292"/>
        <end position="316"/>
    </location>
</feature>
<feature type="compositionally biased region" description="Polar residues" evidence="1">
    <location>
        <begin position="874"/>
        <end position="888"/>
    </location>
</feature>
<reference evidence="2 3" key="1">
    <citation type="submission" date="2015-09" db="EMBL/GenBank/DDBJ databases">
        <title>Draft genome of a European isolate of the apple canker pathogen Neonectria ditissima.</title>
        <authorList>
            <person name="Gomez-Cortecero A."/>
            <person name="Harrison R.J."/>
            <person name="Armitage A.D."/>
        </authorList>
    </citation>
    <scope>NUCLEOTIDE SEQUENCE [LARGE SCALE GENOMIC DNA]</scope>
    <source>
        <strain evidence="2 3">R09/05</strain>
    </source>
</reference>
<feature type="compositionally biased region" description="Pro residues" evidence="1">
    <location>
        <begin position="828"/>
        <end position="842"/>
    </location>
</feature>
<accession>A0A0N8H7U7</accession>
<dbReference type="PANTHER" id="PTHR35487:SF1">
    <property type="entry name" value="DUF3824 DOMAIN-CONTAINING PROTEIN"/>
    <property type="match status" value="1"/>
</dbReference>
<feature type="compositionally biased region" description="Basic and acidic residues" evidence="1">
    <location>
        <begin position="148"/>
        <end position="164"/>
    </location>
</feature>
<feature type="compositionally biased region" description="Basic and acidic residues" evidence="1">
    <location>
        <begin position="914"/>
        <end position="946"/>
    </location>
</feature>
<dbReference type="OrthoDB" id="3561737at2759"/>
<feature type="region of interest" description="Disordered" evidence="1">
    <location>
        <begin position="1"/>
        <end position="167"/>
    </location>
</feature>